<keyword evidence="1" id="KW-1133">Transmembrane helix</keyword>
<reference evidence="2" key="2">
    <citation type="submission" date="2017-02" db="EMBL/GenBank/DDBJ databases">
        <title>WGS assembly of Sorghum bicolor.</title>
        <authorList>
            <person name="Paterson A."/>
            <person name="Mullet J."/>
            <person name="Bowers J."/>
            <person name="Bruggmann R."/>
            <person name="Dubchak I."/>
            <person name="Grimwood J."/>
            <person name="Gundlach H."/>
            <person name="Haberer G."/>
            <person name="Hellsten U."/>
            <person name="Mitros T."/>
            <person name="Poliakov A."/>
            <person name="Schmutz J."/>
            <person name="Spannagl M."/>
            <person name="Tang H."/>
            <person name="Wang X."/>
            <person name="Wicker T."/>
            <person name="Bharti A."/>
            <person name="Chapman J."/>
            <person name="Feltus F."/>
            <person name="Gowik U."/>
            <person name="Grigoriev I."/>
            <person name="Lyons E."/>
            <person name="Maher C."/>
            <person name="Martis M."/>
            <person name="Narechania A."/>
            <person name="Otillar R."/>
            <person name="Penning B."/>
            <person name="Salamov A."/>
            <person name="Wang Y."/>
            <person name="Zhang L."/>
            <person name="Carpita N."/>
            <person name="Freeling M."/>
            <person name="Gingle A."/>
            <person name="Hash C."/>
            <person name="Keller B."/>
            <person name="Klein P."/>
            <person name="Kresovich S."/>
            <person name="Mccann M."/>
            <person name="Ming R."/>
            <person name="Peterson D."/>
            <person name="Rahman M."/>
            <person name="Ware D."/>
            <person name="Westhoff P."/>
            <person name="Mayer K."/>
            <person name="Messing J."/>
            <person name="Sims D."/>
            <person name="Jenkins J."/>
            <person name="Shu S."/>
            <person name="Rokhsar D."/>
        </authorList>
    </citation>
    <scope>NUCLEOTIDE SEQUENCE</scope>
</reference>
<sequence length="54" mass="6164">MIIFGDLVEKIIGGFFYTKISVSINTDGYKKVLGVTLIRWIILHITFFLVLEMG</sequence>
<feature type="transmembrane region" description="Helical" evidence="1">
    <location>
        <begin position="32"/>
        <end position="51"/>
    </location>
</feature>
<accession>A0A1Z5SBK2</accession>
<keyword evidence="3" id="KW-1185">Reference proteome</keyword>
<evidence type="ECO:0000256" key="1">
    <source>
        <dbReference type="SAM" id="Phobius"/>
    </source>
</evidence>
<dbReference type="Gramene" id="OQU93300">
    <property type="protein sequence ID" value="OQU93300"/>
    <property type="gene ID" value="SORBI_3001G515350"/>
</dbReference>
<keyword evidence="1" id="KW-0472">Membrane</keyword>
<keyword evidence="1" id="KW-0812">Transmembrane</keyword>
<gene>
    <name evidence="2" type="ORF">SORBI_3001G515350</name>
</gene>
<protein>
    <submittedName>
        <fullName evidence="2">Uncharacterized protein</fullName>
    </submittedName>
</protein>
<dbReference type="Proteomes" id="UP000000768">
    <property type="component" value="Chromosome 1"/>
</dbReference>
<proteinExistence type="predicted"/>
<organism evidence="2 3">
    <name type="scientific">Sorghum bicolor</name>
    <name type="common">Sorghum</name>
    <name type="synonym">Sorghum vulgare</name>
    <dbReference type="NCBI Taxonomy" id="4558"/>
    <lineage>
        <taxon>Eukaryota</taxon>
        <taxon>Viridiplantae</taxon>
        <taxon>Streptophyta</taxon>
        <taxon>Embryophyta</taxon>
        <taxon>Tracheophyta</taxon>
        <taxon>Spermatophyta</taxon>
        <taxon>Magnoliopsida</taxon>
        <taxon>Liliopsida</taxon>
        <taxon>Poales</taxon>
        <taxon>Poaceae</taxon>
        <taxon>PACMAD clade</taxon>
        <taxon>Panicoideae</taxon>
        <taxon>Andropogonodae</taxon>
        <taxon>Andropogoneae</taxon>
        <taxon>Sorghinae</taxon>
        <taxon>Sorghum</taxon>
    </lineage>
</organism>
<evidence type="ECO:0000313" key="3">
    <source>
        <dbReference type="Proteomes" id="UP000000768"/>
    </source>
</evidence>
<dbReference type="AlphaFoldDB" id="A0A1Z5SBK2"/>
<dbReference type="InParanoid" id="A0A1Z5SBK2"/>
<dbReference type="EMBL" id="CM000760">
    <property type="protein sequence ID" value="OQU93300.1"/>
    <property type="molecule type" value="Genomic_DNA"/>
</dbReference>
<name>A0A1Z5SBK2_SORBI</name>
<evidence type="ECO:0000313" key="2">
    <source>
        <dbReference type="EMBL" id="OQU93300.1"/>
    </source>
</evidence>
<reference evidence="2" key="1">
    <citation type="journal article" date="2009" name="Nature">
        <title>The Sorghum bicolor genome and the diversification of grasses.</title>
        <authorList>
            <person name="Paterson A.H."/>
            <person name="Bowers J.E."/>
            <person name="Bruggmann R."/>
            <person name="Dubchak I."/>
            <person name="Grimwood J."/>
            <person name="Gundlach H."/>
            <person name="Haberer G."/>
            <person name="Hellsten U."/>
            <person name="Mitros T."/>
            <person name="Poliakov A."/>
            <person name="Schmutz J."/>
            <person name="Spannagl M."/>
            <person name="Tang H."/>
            <person name="Wang X."/>
            <person name="Wicker T."/>
            <person name="Bharti A.K."/>
            <person name="Chapman J."/>
            <person name="Feltus F.A."/>
            <person name="Gowik U."/>
            <person name="Grigoriev I.V."/>
            <person name="Lyons E."/>
            <person name="Maher C.A."/>
            <person name="Martis M."/>
            <person name="Narechania A."/>
            <person name="Otillar R.P."/>
            <person name="Penning B.W."/>
            <person name="Salamov A.A."/>
            <person name="Wang Y."/>
            <person name="Zhang L."/>
            <person name="Carpita N.C."/>
            <person name="Freeling M."/>
            <person name="Gingle A.R."/>
            <person name="Hash C.T."/>
            <person name="Keller B."/>
            <person name="Klein P."/>
            <person name="Kresovich S."/>
            <person name="McCann M.C."/>
            <person name="Ming R."/>
            <person name="Peterson D.G."/>
            <person name="Mehboob-ur-Rahman"/>
            <person name="Ware D."/>
            <person name="Westhoff P."/>
            <person name="Mayer K.F."/>
            <person name="Messing J."/>
            <person name="Rokhsar D.S."/>
        </authorList>
    </citation>
    <scope>NUCLEOTIDE SEQUENCE [LARGE SCALE GENOMIC DNA]</scope>
</reference>